<name>A0A2N5M4H9_9BACI</name>
<keyword evidence="2" id="KW-0812">Transmembrane</keyword>
<dbReference type="EMBL" id="PGUY01000043">
    <property type="protein sequence ID" value="PLT29276.1"/>
    <property type="molecule type" value="Genomic_DNA"/>
</dbReference>
<accession>A0A2N5M4H9</accession>
<dbReference type="Proteomes" id="UP000234748">
    <property type="component" value="Unassembled WGS sequence"/>
</dbReference>
<feature type="transmembrane region" description="Helical" evidence="2">
    <location>
        <begin position="6"/>
        <end position="25"/>
    </location>
</feature>
<comment type="caution">
    <text evidence="3">The sequence shown here is derived from an EMBL/GenBank/DDBJ whole genome shotgun (WGS) entry which is preliminary data.</text>
</comment>
<evidence type="ECO:0000256" key="2">
    <source>
        <dbReference type="SAM" id="Phobius"/>
    </source>
</evidence>
<dbReference type="OrthoDB" id="2826497at2"/>
<protein>
    <submittedName>
        <fullName evidence="3">Uncharacterized protein</fullName>
    </submittedName>
</protein>
<dbReference type="RefSeq" id="WP_101643228.1">
    <property type="nucleotide sequence ID" value="NZ_PGUY01000043.1"/>
</dbReference>
<evidence type="ECO:0000256" key="1">
    <source>
        <dbReference type="SAM" id="MobiDB-lite"/>
    </source>
</evidence>
<keyword evidence="4" id="KW-1185">Reference proteome</keyword>
<evidence type="ECO:0000313" key="3">
    <source>
        <dbReference type="EMBL" id="PLT29276.1"/>
    </source>
</evidence>
<reference evidence="3 4" key="1">
    <citation type="submission" date="2017-11" db="EMBL/GenBank/DDBJ databases">
        <title>Comparitive Functional Genomics of Dry Heat Resistant strains isolated from the Viking Spacecraft.</title>
        <authorList>
            <person name="Seuylemezian A."/>
            <person name="Cooper K."/>
            <person name="Vaishampayan P."/>
        </authorList>
    </citation>
    <scope>NUCLEOTIDE SEQUENCE [LARGE SCALE GENOMIC DNA]</scope>
    <source>
        <strain evidence="3 4">V1-29</strain>
    </source>
</reference>
<gene>
    <name evidence="3" type="ORF">CUU66_14000</name>
</gene>
<keyword evidence="2" id="KW-1133">Transmembrane helix</keyword>
<evidence type="ECO:0000313" key="4">
    <source>
        <dbReference type="Proteomes" id="UP000234748"/>
    </source>
</evidence>
<organism evidence="3 4">
    <name type="scientific">Peribacillus deserti</name>
    <dbReference type="NCBI Taxonomy" id="673318"/>
    <lineage>
        <taxon>Bacteria</taxon>
        <taxon>Bacillati</taxon>
        <taxon>Bacillota</taxon>
        <taxon>Bacilli</taxon>
        <taxon>Bacillales</taxon>
        <taxon>Bacillaceae</taxon>
        <taxon>Peribacillus</taxon>
    </lineage>
</organism>
<sequence length="129" mass="14950">MKKWLFILSSFLVLGIIVTVFLGFMDKSKAFEYQGKSDNWKVKLELSNHSRTTIIEYVAKQKEPRTINWILEGAGYETGADHTTVEYKKTTRRESVNDIPEPDSSDKPEIEIEWNGKKEHIILSNKKSE</sequence>
<dbReference type="AlphaFoldDB" id="A0A2N5M4H9"/>
<feature type="compositionally biased region" description="Basic and acidic residues" evidence="1">
    <location>
        <begin position="87"/>
        <end position="96"/>
    </location>
</feature>
<keyword evidence="2" id="KW-0472">Membrane</keyword>
<feature type="region of interest" description="Disordered" evidence="1">
    <location>
        <begin position="87"/>
        <end position="111"/>
    </location>
</feature>
<proteinExistence type="predicted"/>